<comment type="caution">
    <text evidence="2">The sequence shown here is derived from an EMBL/GenBank/DDBJ whole genome shotgun (WGS) entry which is preliminary data.</text>
</comment>
<organism evidence="2 3">
    <name type="scientific">Novymonas esmeraldas</name>
    <dbReference type="NCBI Taxonomy" id="1808958"/>
    <lineage>
        <taxon>Eukaryota</taxon>
        <taxon>Discoba</taxon>
        <taxon>Euglenozoa</taxon>
        <taxon>Kinetoplastea</taxon>
        <taxon>Metakinetoplastina</taxon>
        <taxon>Trypanosomatida</taxon>
        <taxon>Trypanosomatidae</taxon>
        <taxon>Novymonas</taxon>
    </lineage>
</organism>
<dbReference type="Proteomes" id="UP001430356">
    <property type="component" value="Unassembled WGS sequence"/>
</dbReference>
<sequence>MTVVYPSDDDQRALVSFTEFFARQESVQAVLRVTPKDAQTVGDACGCILDHLSRVRRLVLGSVPLDQSPDAQLPVAVNGGGGAACDVGSVYPQGVQHTSLMGYEITFSGSAGAAPPLLHHPTSFLGSQSDAVDLMTAELGSAKDALLSLNATCAYLWTTNVEELRRYIAQDETRQRMQQPKWERAQMRAASTEGAEAQGMPTSAPLTKPGTSDAPSPSRDEQHAPSEAEQGKDTGTVASPLEPLAEKVPPFRVLLLLDASLLPSQQAQRSFAKFIQACDSLLEWADSVEALLSGRDDVPKSGTFEVPTKRRVDPARVTSEPGPGGQVPTPARRPGTKTVRVLRYEIRDVSHIYDMFYQQAECFYLPEYALYDSRIKQRLLQPSYYYALRLLIEDITVEIVRLEHIAAARGDVVREDSRLSPFEAYQHGAFAPYPGAFGMGVGQISPGSHDRHSDTTGEPSKIVFRPPLSKFEFLRNTLRVFLSVCLNEDDRTGLKRYEEAYQALVTNARDAVSELQHLPKPPQSLFESVSRARFPNRGAGATGCPRYELVLVSHEGIAQEVASGKKVAWVVSAEERSRLRDGFDAYWELRDGVHSLKSSLDKDIRRKNETHRTRVHDACVAKEKDPVALMAIERERERQEAVLRARREKGGWLGAARASLRSLAGMAACKAEVQMEDLGIPTVPPRDDAGVELTNTSPYHAEKVLLQQSVHRLWSAVEAHGVHMEREYPGLFYRGEKQRWARRVGSIVEKANAVGVVFSP</sequence>
<feature type="region of interest" description="Disordered" evidence="1">
    <location>
        <begin position="314"/>
        <end position="334"/>
    </location>
</feature>
<evidence type="ECO:0000313" key="2">
    <source>
        <dbReference type="EMBL" id="KAK7198992.1"/>
    </source>
</evidence>
<feature type="region of interest" description="Disordered" evidence="1">
    <location>
        <begin position="173"/>
        <end position="237"/>
    </location>
</feature>
<name>A0AAW0EXG9_9TRYP</name>
<dbReference type="EMBL" id="JAECZO010000197">
    <property type="protein sequence ID" value="KAK7198992.1"/>
    <property type="molecule type" value="Genomic_DNA"/>
</dbReference>
<gene>
    <name evidence="2" type="ORF">NESM_000866900</name>
</gene>
<dbReference type="AlphaFoldDB" id="A0AAW0EXG9"/>
<feature type="compositionally biased region" description="Polar residues" evidence="1">
    <location>
        <begin position="200"/>
        <end position="215"/>
    </location>
</feature>
<feature type="compositionally biased region" description="Basic and acidic residues" evidence="1">
    <location>
        <begin position="173"/>
        <end position="186"/>
    </location>
</feature>
<evidence type="ECO:0000313" key="3">
    <source>
        <dbReference type="Proteomes" id="UP001430356"/>
    </source>
</evidence>
<keyword evidence="3" id="KW-1185">Reference proteome</keyword>
<accession>A0AAW0EXG9</accession>
<proteinExistence type="predicted"/>
<reference evidence="2 3" key="1">
    <citation type="journal article" date="2021" name="MBio">
        <title>A New Model Trypanosomatid, Novymonas esmeraldas: Genomic Perception of Its 'Candidatus Pandoraea novymonadis' Endosymbiont.</title>
        <authorList>
            <person name="Zakharova A."/>
            <person name="Saura A."/>
            <person name="Butenko A."/>
            <person name="Podesvova L."/>
            <person name="Warmusova S."/>
            <person name="Kostygov A.Y."/>
            <person name="Nenarokova A."/>
            <person name="Lukes J."/>
            <person name="Opperdoes F.R."/>
            <person name="Yurchenko V."/>
        </authorList>
    </citation>
    <scope>NUCLEOTIDE SEQUENCE [LARGE SCALE GENOMIC DNA]</scope>
    <source>
        <strain evidence="2 3">E262AT.01</strain>
    </source>
</reference>
<protein>
    <submittedName>
        <fullName evidence="2">Uncharacterized protein</fullName>
    </submittedName>
</protein>
<feature type="compositionally biased region" description="Basic and acidic residues" evidence="1">
    <location>
        <begin position="218"/>
        <end position="232"/>
    </location>
</feature>
<evidence type="ECO:0000256" key="1">
    <source>
        <dbReference type="SAM" id="MobiDB-lite"/>
    </source>
</evidence>